<dbReference type="Proteomes" id="UP000502894">
    <property type="component" value="Chromosome"/>
</dbReference>
<dbReference type="Pfam" id="PF06097">
    <property type="entry name" value="DUF945"/>
    <property type="match status" value="1"/>
</dbReference>
<feature type="compositionally biased region" description="Low complexity" evidence="1">
    <location>
        <begin position="417"/>
        <end position="429"/>
    </location>
</feature>
<feature type="region of interest" description="Disordered" evidence="1">
    <location>
        <begin position="417"/>
        <end position="441"/>
    </location>
</feature>
<gene>
    <name evidence="2" type="ORF">TUM19329_30960</name>
</gene>
<dbReference type="KEGG" id="lant:TUM19329_30960"/>
<dbReference type="RefSeq" id="WP_173237975.1">
    <property type="nucleotide sequence ID" value="NZ_AP022839.1"/>
</dbReference>
<sequence length="488" mass="54238">MKKLAGLIIILAVLILGGYYGMGVLTERTIKKNIEVINQTNGLFAQIEQYDRSWFSSDAKIKWRLHIPERVITADDGKSQTVAAQDYQMEMPVKIHHGPFIYANNRLRFGMGYAETAFNIPEQYNQKFDETFSKDSQKPQLDLSIFVNYLNKSTVELSLPSFKLISKDGTGNFDWMGMNSTTQMSSDMTKVNGDILIDGMTMSKDDTKVTLGKVSSDFNLHQTPAGLYLGDAKLSLPTFDVMVKDKKMFEVSEFTVSSDSDIKDKLFGTQFNLAVKSVVANGLNYGPGVLEVSLRNLDAEVLADINKQANAMQNGTDAERQKAMMAMLPELPKLFNKGAEFEVSKLSLKIPEGVIEGNLLVSLPPGDSSNPFELIQKIQGNAMLKMPKLLVKQLMQQSVMQQMSKQPDVQQALLQQMQNTQQANSQPQATQPPPSQEQLAGMQADKQIGAMEQNGLIRSQDADYVTEVKLEQGKFSVNGKPFDPAMLK</sequence>
<keyword evidence="3" id="KW-1185">Reference proteome</keyword>
<evidence type="ECO:0008006" key="4">
    <source>
        <dbReference type="Google" id="ProtNLM"/>
    </source>
</evidence>
<name>A0A6F8T7S8_9GAMM</name>
<dbReference type="AlphaFoldDB" id="A0A6F8T7S8"/>
<protein>
    <recommendedName>
        <fullName evidence="4">Membrane protein YdgA-like protein</fullName>
    </recommendedName>
</protein>
<reference evidence="2" key="1">
    <citation type="journal article" date="2020" name="Microbiol. Resour. Announc.">
        <title>Complete Genome Sequence of Novel Psychrotolerant Legionella Strain TUM19329, Isolated from Antarctic Lake Sediment.</title>
        <authorList>
            <person name="Shimada S."/>
            <person name="Nakai R."/>
            <person name="Aoki K."/>
            <person name="Shimoeda N."/>
            <person name="Ohno G."/>
            <person name="Miyazaki Y."/>
            <person name="Kudoh S."/>
            <person name="Imura S."/>
            <person name="Watanabe K."/>
            <person name="Ishii Y."/>
            <person name="Tateda K."/>
        </authorList>
    </citation>
    <scope>NUCLEOTIDE SEQUENCE [LARGE SCALE GENOMIC DNA]</scope>
    <source>
        <strain evidence="2">TUM19329</strain>
    </source>
</reference>
<proteinExistence type="predicted"/>
<evidence type="ECO:0000313" key="2">
    <source>
        <dbReference type="EMBL" id="BCA96735.1"/>
    </source>
</evidence>
<dbReference type="EMBL" id="AP022839">
    <property type="protein sequence ID" value="BCA96735.1"/>
    <property type="molecule type" value="Genomic_DNA"/>
</dbReference>
<accession>A0A6F8T7S8</accession>
<evidence type="ECO:0000313" key="3">
    <source>
        <dbReference type="Proteomes" id="UP000502894"/>
    </source>
</evidence>
<organism evidence="2 3">
    <name type="scientific">Legionella antarctica</name>
    <dbReference type="NCBI Taxonomy" id="2708020"/>
    <lineage>
        <taxon>Bacteria</taxon>
        <taxon>Pseudomonadati</taxon>
        <taxon>Pseudomonadota</taxon>
        <taxon>Gammaproteobacteria</taxon>
        <taxon>Legionellales</taxon>
        <taxon>Legionellaceae</taxon>
        <taxon>Legionella</taxon>
    </lineage>
</organism>
<evidence type="ECO:0000256" key="1">
    <source>
        <dbReference type="SAM" id="MobiDB-lite"/>
    </source>
</evidence>
<dbReference type="InterPro" id="IPR010352">
    <property type="entry name" value="DUF945"/>
</dbReference>